<feature type="transmembrane region" description="Helical" evidence="1">
    <location>
        <begin position="53"/>
        <end position="73"/>
    </location>
</feature>
<dbReference type="EMBL" id="LNYC01000067">
    <property type="protein sequence ID" value="KTC98304.1"/>
    <property type="molecule type" value="Genomic_DNA"/>
</dbReference>
<accession>A0A0W0TS15</accession>
<gene>
    <name evidence="2" type="ORF">Lgee_1656</name>
</gene>
<feature type="transmembrane region" description="Helical" evidence="1">
    <location>
        <begin position="131"/>
        <end position="154"/>
    </location>
</feature>
<reference evidence="2 3" key="1">
    <citation type="submission" date="2015-11" db="EMBL/GenBank/DDBJ databases">
        <title>Genomic analysis of 38 Legionella species identifies large and diverse effector repertoires.</title>
        <authorList>
            <person name="Burstein D."/>
            <person name="Amaro F."/>
            <person name="Zusman T."/>
            <person name="Lifshitz Z."/>
            <person name="Cohen O."/>
            <person name="Gilbert J.A."/>
            <person name="Pupko T."/>
            <person name="Shuman H.A."/>
            <person name="Segal G."/>
        </authorList>
    </citation>
    <scope>NUCLEOTIDE SEQUENCE [LARGE SCALE GENOMIC DNA]</scope>
    <source>
        <strain evidence="2 3">ATCC 49504</strain>
    </source>
</reference>
<keyword evidence="1" id="KW-0812">Transmembrane</keyword>
<evidence type="ECO:0000313" key="3">
    <source>
        <dbReference type="Proteomes" id="UP000054785"/>
    </source>
</evidence>
<organism evidence="2 3">
    <name type="scientific">Legionella geestiana</name>
    <dbReference type="NCBI Taxonomy" id="45065"/>
    <lineage>
        <taxon>Bacteria</taxon>
        <taxon>Pseudomonadati</taxon>
        <taxon>Pseudomonadota</taxon>
        <taxon>Gammaproteobacteria</taxon>
        <taxon>Legionellales</taxon>
        <taxon>Legionellaceae</taxon>
        <taxon>Legionella</taxon>
    </lineage>
</organism>
<dbReference type="AlphaFoldDB" id="A0A0W0TS15"/>
<name>A0A0W0TS15_9GAMM</name>
<protein>
    <submittedName>
        <fullName evidence="2">Protein IcmC (DotV)-like protein</fullName>
    </submittedName>
</protein>
<keyword evidence="1" id="KW-0472">Membrane</keyword>
<proteinExistence type="predicted"/>
<dbReference type="Proteomes" id="UP000054785">
    <property type="component" value="Unassembled WGS sequence"/>
</dbReference>
<keyword evidence="3" id="KW-1185">Reference proteome</keyword>
<feature type="transmembrane region" description="Helical" evidence="1">
    <location>
        <begin position="15"/>
        <end position="33"/>
    </location>
</feature>
<sequence>MLGNLSRSLDSVERFLTAGAYVIGIAFFFIAVIKFKHVLASRGGSREPMSVPFAYLIAGAALLYLPSSVVVLSNTTFGPGNILEYAKWSPFDVISSMEKLIKVAGIIWFMRGVVLMTNASAPGVQHGPKGLAFLVAGVCAINYETTAAVLNYLVTALEKLTTR</sequence>
<comment type="caution">
    <text evidence="2">The sequence shown here is derived from an EMBL/GenBank/DDBJ whole genome shotgun (WGS) entry which is preliminary data.</text>
</comment>
<evidence type="ECO:0000256" key="1">
    <source>
        <dbReference type="SAM" id="Phobius"/>
    </source>
</evidence>
<keyword evidence="1" id="KW-1133">Transmembrane helix</keyword>
<evidence type="ECO:0000313" key="2">
    <source>
        <dbReference type="EMBL" id="KTC98304.1"/>
    </source>
</evidence>
<dbReference type="PATRIC" id="fig|45065.4.peg.1792"/>
<dbReference type="STRING" id="45065.Lgee_1656"/>